<dbReference type="PANTHER" id="PTHR35848">
    <property type="entry name" value="OXALATE-BINDING PROTEIN"/>
    <property type="match status" value="1"/>
</dbReference>
<evidence type="ECO:0000256" key="1">
    <source>
        <dbReference type="ARBA" id="ARBA00022723"/>
    </source>
</evidence>
<sequence>MGPVNESNLDWSDTDRGETRFRRKRLAAAAGGDDLGCSLYELPAGGKSWPYHYHTGNEEALYVLTGEGFLRADDGEHRLRAGDYAALSAGESGAHCVVNDGEVPLRYLLLSTMREPDVSVYPDSGKIGIFAGSPPGSDEPRTVEGYYRREDTVDYWLDEV</sequence>
<dbReference type="EMBL" id="JBHSDS010000003">
    <property type="protein sequence ID" value="MFC4357000.1"/>
    <property type="molecule type" value="Genomic_DNA"/>
</dbReference>
<dbReference type="InterPro" id="IPR014710">
    <property type="entry name" value="RmlC-like_jellyroll"/>
</dbReference>
<dbReference type="SUPFAM" id="SSF51182">
    <property type="entry name" value="RmlC-like cupins"/>
    <property type="match status" value="1"/>
</dbReference>
<evidence type="ECO:0000313" key="4">
    <source>
        <dbReference type="Proteomes" id="UP001595921"/>
    </source>
</evidence>
<dbReference type="InterPro" id="IPR051610">
    <property type="entry name" value="GPI/OXD"/>
</dbReference>
<proteinExistence type="predicted"/>
<dbReference type="CDD" id="cd02224">
    <property type="entry name" value="cupin_SPO2919-like"/>
    <property type="match status" value="1"/>
</dbReference>
<accession>A0ABD5P821</accession>
<gene>
    <name evidence="3" type="ORF">ACFO0N_03445</name>
</gene>
<feature type="domain" description="Cupin type-2" evidence="2">
    <location>
        <begin position="39"/>
        <end position="109"/>
    </location>
</feature>
<dbReference type="InterPro" id="IPR011051">
    <property type="entry name" value="RmlC_Cupin_sf"/>
</dbReference>
<evidence type="ECO:0000259" key="2">
    <source>
        <dbReference type="Pfam" id="PF07883"/>
    </source>
</evidence>
<reference evidence="3 4" key="1">
    <citation type="journal article" date="2019" name="Int. J. Syst. Evol. Microbiol.">
        <title>The Global Catalogue of Microorganisms (GCM) 10K type strain sequencing project: providing services to taxonomists for standard genome sequencing and annotation.</title>
        <authorList>
            <consortium name="The Broad Institute Genomics Platform"/>
            <consortium name="The Broad Institute Genome Sequencing Center for Infectious Disease"/>
            <person name="Wu L."/>
            <person name="Ma J."/>
        </authorList>
    </citation>
    <scope>NUCLEOTIDE SEQUENCE [LARGE SCALE GENOMIC DNA]</scope>
    <source>
        <strain evidence="3 4">CGMCC 1.12553</strain>
    </source>
</reference>
<dbReference type="Gene3D" id="2.60.120.10">
    <property type="entry name" value="Jelly Rolls"/>
    <property type="match status" value="1"/>
</dbReference>
<dbReference type="Proteomes" id="UP001595921">
    <property type="component" value="Unassembled WGS sequence"/>
</dbReference>
<keyword evidence="4" id="KW-1185">Reference proteome</keyword>
<name>A0ABD5P821_9EURY</name>
<organism evidence="3 4">
    <name type="scientific">Halobium salinum</name>
    <dbReference type="NCBI Taxonomy" id="1364940"/>
    <lineage>
        <taxon>Archaea</taxon>
        <taxon>Methanobacteriati</taxon>
        <taxon>Methanobacteriota</taxon>
        <taxon>Stenosarchaea group</taxon>
        <taxon>Halobacteria</taxon>
        <taxon>Halobacteriales</taxon>
        <taxon>Haloferacaceae</taxon>
        <taxon>Halobium</taxon>
    </lineage>
</organism>
<comment type="caution">
    <text evidence="3">The sequence shown here is derived from an EMBL/GenBank/DDBJ whole genome shotgun (WGS) entry which is preliminary data.</text>
</comment>
<dbReference type="InterPro" id="IPR013096">
    <property type="entry name" value="Cupin_2"/>
</dbReference>
<dbReference type="AlphaFoldDB" id="A0ABD5P821"/>
<protein>
    <submittedName>
        <fullName evidence="3">Cupin domain-containing protein</fullName>
    </submittedName>
</protein>
<dbReference type="Pfam" id="PF07883">
    <property type="entry name" value="Cupin_2"/>
    <property type="match status" value="1"/>
</dbReference>
<keyword evidence="1" id="KW-0479">Metal-binding</keyword>
<dbReference type="RefSeq" id="WP_267621835.1">
    <property type="nucleotide sequence ID" value="NZ_JAODIW010000006.1"/>
</dbReference>
<dbReference type="GO" id="GO:0046872">
    <property type="term" value="F:metal ion binding"/>
    <property type="evidence" value="ECO:0007669"/>
    <property type="project" value="UniProtKB-KW"/>
</dbReference>
<evidence type="ECO:0000313" key="3">
    <source>
        <dbReference type="EMBL" id="MFC4357000.1"/>
    </source>
</evidence>